<proteinExistence type="predicted"/>
<feature type="transmembrane region" description="Helical" evidence="1">
    <location>
        <begin position="142"/>
        <end position="165"/>
    </location>
</feature>
<feature type="transmembrane region" description="Helical" evidence="1">
    <location>
        <begin position="64"/>
        <end position="86"/>
    </location>
</feature>
<dbReference type="AlphaFoldDB" id="A0AAW6RIY7"/>
<evidence type="ECO:0000313" key="2">
    <source>
        <dbReference type="EMBL" id="MDG9700124.1"/>
    </source>
</evidence>
<keyword evidence="1" id="KW-1133">Transmembrane helix</keyword>
<organism evidence="2 3">
    <name type="scientific">Ottowia cancrivicina</name>
    <dbReference type="NCBI Taxonomy" id="3040346"/>
    <lineage>
        <taxon>Bacteria</taxon>
        <taxon>Pseudomonadati</taxon>
        <taxon>Pseudomonadota</taxon>
        <taxon>Betaproteobacteria</taxon>
        <taxon>Burkholderiales</taxon>
        <taxon>Comamonadaceae</taxon>
        <taxon>Ottowia</taxon>
    </lineage>
</organism>
<dbReference type="EMBL" id="JARVII010000024">
    <property type="protein sequence ID" value="MDG9700124.1"/>
    <property type="molecule type" value="Genomic_DNA"/>
</dbReference>
<keyword evidence="3" id="KW-1185">Reference proteome</keyword>
<keyword evidence="1" id="KW-0812">Transmembrane</keyword>
<sequence length="178" mass="18736">MHARMHARVDDGLKKLSWCACWLGAAWPGAAALLAALVLAASWPPLLGQWQALAAAAWMFSFSAAWTALPGLAGLALALVALPLAVRRAWRAAQGRGAVPAAYDGLFETAGVAGAFFLLLALALAAAGALGWPVKAVWQHRALWPAGVLLPWAFVSVELAEWFGAGREGRSMQEKSAR</sequence>
<comment type="caution">
    <text evidence="2">The sequence shown here is derived from an EMBL/GenBank/DDBJ whole genome shotgun (WGS) entry which is preliminary data.</text>
</comment>
<feature type="transmembrane region" description="Helical" evidence="1">
    <location>
        <begin position="106"/>
        <end position="130"/>
    </location>
</feature>
<evidence type="ECO:0000256" key="1">
    <source>
        <dbReference type="SAM" id="Phobius"/>
    </source>
</evidence>
<dbReference type="Proteomes" id="UP001237156">
    <property type="component" value="Unassembled WGS sequence"/>
</dbReference>
<accession>A0AAW6RIY7</accession>
<name>A0AAW6RIY7_9BURK</name>
<reference evidence="2 3" key="1">
    <citation type="submission" date="2023-04" db="EMBL/GenBank/DDBJ databases">
        <title>Ottowia paracancer sp. nov., isolated from human stomach.</title>
        <authorList>
            <person name="Song Y."/>
        </authorList>
    </citation>
    <scope>NUCLEOTIDE SEQUENCE [LARGE SCALE GENOMIC DNA]</scope>
    <source>
        <strain evidence="2 3">10c7w1</strain>
    </source>
</reference>
<keyword evidence="1" id="KW-0472">Membrane</keyword>
<gene>
    <name evidence="2" type="ORF">QB898_10470</name>
</gene>
<dbReference type="RefSeq" id="WP_279524909.1">
    <property type="nucleotide sequence ID" value="NZ_JARVII010000024.1"/>
</dbReference>
<protein>
    <submittedName>
        <fullName evidence="2">Uncharacterized protein</fullName>
    </submittedName>
</protein>
<evidence type="ECO:0000313" key="3">
    <source>
        <dbReference type="Proteomes" id="UP001237156"/>
    </source>
</evidence>